<name>A0A8J2SFV7_9STRA</name>
<feature type="non-terminal residue" evidence="1">
    <location>
        <position position="1"/>
    </location>
</feature>
<keyword evidence="2" id="KW-1185">Reference proteome</keyword>
<reference evidence="1" key="1">
    <citation type="submission" date="2021-11" db="EMBL/GenBank/DDBJ databases">
        <authorList>
            <consortium name="Genoscope - CEA"/>
            <person name="William W."/>
        </authorList>
    </citation>
    <scope>NUCLEOTIDE SEQUENCE</scope>
</reference>
<comment type="caution">
    <text evidence="1">The sequence shown here is derived from an EMBL/GenBank/DDBJ whole genome shotgun (WGS) entry which is preliminary data.</text>
</comment>
<proteinExistence type="predicted"/>
<accession>A0A8J2SFV7</accession>
<evidence type="ECO:0000313" key="1">
    <source>
        <dbReference type="EMBL" id="CAH0369906.1"/>
    </source>
</evidence>
<evidence type="ECO:0000313" key="2">
    <source>
        <dbReference type="Proteomes" id="UP000789595"/>
    </source>
</evidence>
<dbReference type="EMBL" id="CAKKNE010000002">
    <property type="protein sequence ID" value="CAH0369906.1"/>
    <property type="molecule type" value="Genomic_DNA"/>
</dbReference>
<dbReference type="Proteomes" id="UP000789595">
    <property type="component" value="Unassembled WGS sequence"/>
</dbReference>
<sequence length="56" mass="6362">CLSCILIFSTLANFGTHWTRWDRERDCLVTRVIFCLECLNGKSAAETPLRSVGMAR</sequence>
<protein>
    <submittedName>
        <fullName evidence="1">Uncharacterized protein</fullName>
    </submittedName>
</protein>
<dbReference type="AlphaFoldDB" id="A0A8J2SFV7"/>
<gene>
    <name evidence="1" type="ORF">PECAL_2P30500</name>
</gene>
<organism evidence="1 2">
    <name type="scientific">Pelagomonas calceolata</name>
    <dbReference type="NCBI Taxonomy" id="35677"/>
    <lineage>
        <taxon>Eukaryota</taxon>
        <taxon>Sar</taxon>
        <taxon>Stramenopiles</taxon>
        <taxon>Ochrophyta</taxon>
        <taxon>Pelagophyceae</taxon>
        <taxon>Pelagomonadales</taxon>
        <taxon>Pelagomonadaceae</taxon>
        <taxon>Pelagomonas</taxon>
    </lineage>
</organism>